<feature type="domain" description="GTPase-associated protein 1 middle" evidence="2">
    <location>
        <begin position="169"/>
        <end position="247"/>
    </location>
</feature>
<dbReference type="InterPro" id="IPR045402">
    <property type="entry name" value="GAP1-N2"/>
</dbReference>
<feature type="domain" description="GTPase-associated protein 1 N-terminal" evidence="1">
    <location>
        <begin position="6"/>
        <end position="132"/>
    </location>
</feature>
<gene>
    <name evidence="3" type="ORF">KIH27_08960</name>
</gene>
<accession>A0ABS5RHP5</accession>
<dbReference type="EMBL" id="JAHCLR010000013">
    <property type="protein sequence ID" value="MBS9533714.1"/>
    <property type="molecule type" value="Genomic_DNA"/>
</dbReference>
<dbReference type="Pfam" id="PF20014">
    <property type="entry name" value="GAP1-M"/>
    <property type="match status" value="1"/>
</dbReference>
<keyword evidence="4" id="KW-1185">Reference proteome</keyword>
<evidence type="ECO:0000313" key="3">
    <source>
        <dbReference type="EMBL" id="MBS9533714.1"/>
    </source>
</evidence>
<evidence type="ECO:0000259" key="2">
    <source>
        <dbReference type="Pfam" id="PF20014"/>
    </source>
</evidence>
<proteinExistence type="predicted"/>
<comment type="caution">
    <text evidence="3">The sequence shown here is derived from an EMBL/GenBank/DDBJ whole genome shotgun (WGS) entry which is preliminary data.</text>
</comment>
<evidence type="ECO:0000313" key="4">
    <source>
        <dbReference type="Proteomes" id="UP001519535"/>
    </source>
</evidence>
<dbReference type="Proteomes" id="UP001519535">
    <property type="component" value="Unassembled WGS sequence"/>
</dbReference>
<sequence length="834" mass="87249">MSTRYGQLSYTSFDGAGTAGGWQIKQSVGDLSEAETELLVSGVRTVFRPAEPLPEYPSGEQLDAAPRRLAYGRSPDGAGAYWHSVAAGADSTGRPGNVFAHTVLDRTPDAGPVLRPIELWRSPEWLRPYGAAAVAAATLPVGPPAVGRCVTKDSVVAFALDTVTWRLPTLLGLLDAVAAALDGGAPVVLGAESADSAAQWIGLVSFLMSAGTAAALSFSTFDRADQLPAALHSGQHLTAVPLIDAEALPAGTVFIDETALLSLGELGGQPHCTSTGQQIEVTTWSVLAQEVLLDQDEAREILDSIDRFAAATPDRGLHPAWPLAMAVASNGAFADAHPEARQVITAHSPAGVTVDSAAAQVIRETLAELVGDTTADAWKAVEQNLTGYAADYATRTYLCRAVADDGWLGQPGPVPMGGRSYRGRPVPEDVSAALGPALERARTDGDGPLITLADLLVRAGIEDGRVGAVLDGFAHRLADPQAGPTLIETLGDRVGPQARIAAAAPTVRAALQNDGTTTLSTPVVDWLTGGLTMPTPDELQSAERFDEIWMRAAVCGLRADRHGSTGEADRFARLWWLAACNSPRRAEIAAGRVWAPEQLLAIGVAGCDSAMLLSTLLGTVDGDPLLRLCDAVLTANADDYTVSCAMLRRFDAAAWVQRDYIDVYLRAYLPLWDSVLAQIPADQVHRDFAVRLVTVAAVAGALGLPRPHSAEVLAADEAVAGVVAQEIMALVEHRVISAVAVVAASLVPAASGEAGTDGSPRGIDAVLAAAGEVSIAVGHVTENDEETVAEMLAKTIGDGTEGSASRRYRKLVHNLFARRGDVRPPASSWMHGSH</sequence>
<evidence type="ECO:0000259" key="1">
    <source>
        <dbReference type="Pfam" id="PF20013"/>
    </source>
</evidence>
<organism evidence="3 4">
    <name type="scientific">Mycolicibacter acidiphilus</name>
    <dbReference type="NCBI Taxonomy" id="2835306"/>
    <lineage>
        <taxon>Bacteria</taxon>
        <taxon>Bacillati</taxon>
        <taxon>Actinomycetota</taxon>
        <taxon>Actinomycetes</taxon>
        <taxon>Mycobacteriales</taxon>
        <taxon>Mycobacteriaceae</taxon>
        <taxon>Mycolicibacter</taxon>
    </lineage>
</organism>
<dbReference type="RefSeq" id="WP_214092583.1">
    <property type="nucleotide sequence ID" value="NZ_JAHCLR010000013.1"/>
</dbReference>
<dbReference type="Pfam" id="PF20013">
    <property type="entry name" value="GAP1-N2"/>
    <property type="match status" value="1"/>
</dbReference>
<name>A0ABS5RHP5_9MYCO</name>
<reference evidence="3 4" key="1">
    <citation type="submission" date="2021-05" db="EMBL/GenBank/DDBJ databases">
        <title>Mycobacterium acidophilum sp. nov., an extremely acid-tolerant member of the genus Mycobacterium.</title>
        <authorList>
            <person name="Xia J."/>
        </authorList>
    </citation>
    <scope>NUCLEOTIDE SEQUENCE [LARGE SCALE GENOMIC DNA]</scope>
    <source>
        <strain evidence="3 4">M1</strain>
    </source>
</reference>
<evidence type="ECO:0008006" key="5">
    <source>
        <dbReference type="Google" id="ProtNLM"/>
    </source>
</evidence>
<protein>
    <recommendedName>
        <fullName evidence="5">ESX-1 scaffolding and assembly protein SaeB</fullName>
    </recommendedName>
</protein>
<dbReference type="InterPro" id="IPR045401">
    <property type="entry name" value="GAP1-M"/>
</dbReference>